<dbReference type="GO" id="GO:0016810">
    <property type="term" value="F:hydrolase activity, acting on carbon-nitrogen (but not peptide) bonds"/>
    <property type="evidence" value="ECO:0007669"/>
    <property type="project" value="InterPro"/>
</dbReference>
<dbReference type="PANTHER" id="PTHR22642:SF2">
    <property type="entry name" value="PROTEIN LONG AFTER FAR-RED 3"/>
    <property type="match status" value="1"/>
</dbReference>
<sequence>MFPTALSRLILKGFVATLAFVSIDVLAQTSESCNSSDAVFYNGVIYTADDKNWQAEVVAVENGRIVFVGKEADAAPWYCGAEKRIDLKGSTLFPGFTDSHQHLEGIGKRTRTLSLFGIATLKQTVAEIKSFAQNVPDGEWVLGRGWIEREWQDEQRFLTAADLDPFTRNKPLFMPRADGVSAVVNSKALALAGVTKNTPDPEGGKFERYDDGTPTGYVLATAMDFFRNILPPESDQYIQDNLKRGMQVNVSQGWTATHDAGMKWREVQQLKQLANNDEMLHRVYIAIPISESEKLFQTGTETLAEGLFYLNGIKVFIDGTLGSRGAALLAPYSDADHSGFMNRTTKDELMPVLEQALKQGFQVMTHVIGDRALYSTLNWYEEAWEALPKAKWKSDDLRWRLEHAQIIPPNQQDRLADMNIVASMQPSHAIGDLNFAPSRLGYSRLEYAYPWKPLVDKGVVLVGGSDAPVEVGDPRIEFYAAITRSRLNGTQDKGWHPELSLSREDALRMFTLWPAYASFQEDSLGSIEVGKYADFSVFDTNFMTAEPSDILKANVVMTVVNGKVVFQNLTNN</sequence>
<dbReference type="Pfam" id="PF07969">
    <property type="entry name" value="Amidohydro_3"/>
    <property type="match status" value="1"/>
</dbReference>
<dbReference type="OrthoDB" id="9031471at2"/>
<evidence type="ECO:0000259" key="2">
    <source>
        <dbReference type="Pfam" id="PF07969"/>
    </source>
</evidence>
<evidence type="ECO:0000313" key="4">
    <source>
        <dbReference type="Proteomes" id="UP000031197"/>
    </source>
</evidence>
<evidence type="ECO:0000256" key="1">
    <source>
        <dbReference type="SAM" id="SignalP"/>
    </source>
</evidence>
<keyword evidence="3" id="KW-0378">Hydrolase</keyword>
<evidence type="ECO:0000313" key="3">
    <source>
        <dbReference type="EMBL" id="KHT51388.1"/>
    </source>
</evidence>
<reference evidence="3 4" key="1">
    <citation type="submission" date="2014-12" db="EMBL/GenBank/DDBJ databases">
        <title>Genome sequencing of Alteromonas marina AD001.</title>
        <authorList>
            <person name="Adrian T.G.S."/>
            <person name="Chan K.G."/>
        </authorList>
    </citation>
    <scope>NUCLEOTIDE SEQUENCE [LARGE SCALE GENOMIC DNA]</scope>
    <source>
        <strain evidence="3 4">AD001</strain>
    </source>
</reference>
<dbReference type="AlphaFoldDB" id="A0A0B3Y5A0"/>
<dbReference type="Gene3D" id="3.20.20.140">
    <property type="entry name" value="Metal-dependent hydrolases"/>
    <property type="match status" value="1"/>
</dbReference>
<dbReference type="CDD" id="cd01300">
    <property type="entry name" value="YtcJ_like"/>
    <property type="match status" value="1"/>
</dbReference>
<dbReference type="EMBL" id="JWLW01000019">
    <property type="protein sequence ID" value="KHT51388.1"/>
    <property type="molecule type" value="Genomic_DNA"/>
</dbReference>
<dbReference type="PANTHER" id="PTHR22642">
    <property type="entry name" value="IMIDAZOLONEPROPIONASE"/>
    <property type="match status" value="1"/>
</dbReference>
<keyword evidence="1" id="KW-0732">Signal</keyword>
<name>A0A0B3Y5A0_9ALTE</name>
<dbReference type="InterPro" id="IPR032466">
    <property type="entry name" value="Metal_Hydrolase"/>
</dbReference>
<accession>A0A0B3Y5A0</accession>
<dbReference type="Gene3D" id="3.10.310.70">
    <property type="match status" value="1"/>
</dbReference>
<organism evidence="3 4">
    <name type="scientific">Alteromonas marina</name>
    <dbReference type="NCBI Taxonomy" id="203795"/>
    <lineage>
        <taxon>Bacteria</taxon>
        <taxon>Pseudomonadati</taxon>
        <taxon>Pseudomonadota</taxon>
        <taxon>Gammaproteobacteria</taxon>
        <taxon>Alteromonadales</taxon>
        <taxon>Alteromonadaceae</taxon>
        <taxon>Alteromonas/Salinimonas group</taxon>
        <taxon>Alteromonas</taxon>
    </lineage>
</organism>
<keyword evidence="4" id="KW-1185">Reference proteome</keyword>
<dbReference type="SUPFAM" id="SSF51556">
    <property type="entry name" value="Metallo-dependent hydrolases"/>
    <property type="match status" value="1"/>
</dbReference>
<dbReference type="Proteomes" id="UP000031197">
    <property type="component" value="Unassembled WGS sequence"/>
</dbReference>
<feature type="domain" description="Amidohydrolase 3" evidence="2">
    <location>
        <begin position="85"/>
        <end position="566"/>
    </location>
</feature>
<gene>
    <name evidence="3" type="ORF">RJ41_12220</name>
</gene>
<dbReference type="SUPFAM" id="SSF51338">
    <property type="entry name" value="Composite domain of metallo-dependent hydrolases"/>
    <property type="match status" value="1"/>
</dbReference>
<dbReference type="InterPro" id="IPR033932">
    <property type="entry name" value="YtcJ-like"/>
</dbReference>
<dbReference type="Gene3D" id="2.30.40.10">
    <property type="entry name" value="Urease, subunit C, domain 1"/>
    <property type="match status" value="1"/>
</dbReference>
<proteinExistence type="predicted"/>
<comment type="caution">
    <text evidence="3">The sequence shown here is derived from an EMBL/GenBank/DDBJ whole genome shotgun (WGS) entry which is preliminary data.</text>
</comment>
<dbReference type="InterPro" id="IPR011059">
    <property type="entry name" value="Metal-dep_hydrolase_composite"/>
</dbReference>
<dbReference type="RefSeq" id="WP_039221117.1">
    <property type="nucleotide sequence ID" value="NZ_JWLW01000019.1"/>
</dbReference>
<feature type="signal peptide" evidence="1">
    <location>
        <begin position="1"/>
        <end position="27"/>
    </location>
</feature>
<feature type="chain" id="PRO_5002086969" evidence="1">
    <location>
        <begin position="28"/>
        <end position="572"/>
    </location>
</feature>
<protein>
    <submittedName>
        <fullName evidence="3">Amidohydrolase</fullName>
    </submittedName>
</protein>
<dbReference type="InterPro" id="IPR013108">
    <property type="entry name" value="Amidohydro_3"/>
</dbReference>